<evidence type="ECO:0000313" key="4">
    <source>
        <dbReference type="Proteomes" id="UP000095787"/>
    </source>
</evidence>
<keyword evidence="1" id="KW-1133">Transmembrane helix</keyword>
<keyword evidence="3" id="KW-0131">Cell cycle</keyword>
<dbReference type="EMBL" id="CYZO01000006">
    <property type="protein sequence ID" value="CUN70031.1"/>
    <property type="molecule type" value="Genomic_DNA"/>
</dbReference>
<sequence>MKRKKHKKRKVWPIILVVLTVLIVMAAAAVFLFRTRSYKVEGNSYYGERTITTWIENDPLSVNSLYVLYKYNFTDADLPSGVESLSISLKDPWTVKVKVKEKEMAGYVDYDGAYLYFDRTGTAVLRTKKIIEGVPHIEGLMFDSAKAKIGKKLPVEDDSIFEKIVEVSKNLKKYNLTPDRMGCTDGGVQIYFEIVQVSLGNGNYEEKLRQVEPILKKLTELYPGKAGVLHLENYDAESESIPFVPAA</sequence>
<dbReference type="GeneID" id="97328430"/>
<protein>
    <submittedName>
        <fullName evidence="3">Cell division protein FtsQ</fullName>
    </submittedName>
</protein>
<keyword evidence="1" id="KW-0812">Transmembrane</keyword>
<dbReference type="Proteomes" id="UP000292665">
    <property type="component" value="Unassembled WGS sequence"/>
</dbReference>
<keyword evidence="1" id="KW-0472">Membrane</keyword>
<keyword evidence="3" id="KW-0132">Cell division</keyword>
<gene>
    <name evidence="3" type="ORF">EAI93_10500</name>
    <name evidence="2" type="ORF">ERS852456_00579</name>
</gene>
<dbReference type="GO" id="GO:0051301">
    <property type="term" value="P:cell division"/>
    <property type="evidence" value="ECO:0007669"/>
    <property type="project" value="UniProtKB-KW"/>
</dbReference>
<evidence type="ECO:0000313" key="5">
    <source>
        <dbReference type="Proteomes" id="UP000292665"/>
    </source>
</evidence>
<dbReference type="AlphaFoldDB" id="A0A173Z0P7"/>
<name>A0A173Z0P7_9FIRM</name>
<evidence type="ECO:0000313" key="2">
    <source>
        <dbReference type="EMBL" id="CUN70031.1"/>
    </source>
</evidence>
<feature type="transmembrane region" description="Helical" evidence="1">
    <location>
        <begin position="12"/>
        <end position="33"/>
    </location>
</feature>
<proteinExistence type="predicted"/>
<reference evidence="3 5" key="2">
    <citation type="journal article" date="2019" name="Science, e1252229">
        <title>Invertible promoters mediate bacterial phase variation, antibiotic resistance, and host adaptation in the gut.</title>
        <authorList>
            <person name="Jiang X."/>
            <person name="Hall A.B."/>
            <person name="Arthur T.D."/>
            <person name="Plichta D.R."/>
            <person name="Covington C.T."/>
            <person name="Poyet M."/>
            <person name="Crothers J."/>
            <person name="Moses P.L."/>
            <person name="Tolonen A.C."/>
            <person name="Vlamakis H."/>
            <person name="Alm E.J."/>
            <person name="Xavier R.J."/>
        </authorList>
    </citation>
    <scope>NUCLEOTIDE SEQUENCE [LARGE SCALE GENOMIC DNA]</scope>
    <source>
        <strain evidence="3">Aa_0143</strain>
        <strain evidence="5">aa_0143</strain>
    </source>
</reference>
<organism evidence="2 4">
    <name type="scientific">[Ruminococcus] torques</name>
    <dbReference type="NCBI Taxonomy" id="33039"/>
    <lineage>
        <taxon>Bacteria</taxon>
        <taxon>Bacillati</taxon>
        <taxon>Bacillota</taxon>
        <taxon>Clostridia</taxon>
        <taxon>Lachnospirales</taxon>
        <taxon>Lachnospiraceae</taxon>
        <taxon>Mediterraneibacter</taxon>
    </lineage>
</organism>
<evidence type="ECO:0000256" key="1">
    <source>
        <dbReference type="SAM" id="Phobius"/>
    </source>
</evidence>
<accession>A0A173Z0P7</accession>
<reference evidence="2 4" key="1">
    <citation type="submission" date="2015-09" db="EMBL/GenBank/DDBJ databases">
        <authorList>
            <consortium name="Pathogen Informatics"/>
        </authorList>
    </citation>
    <scope>NUCLEOTIDE SEQUENCE [LARGE SCALE GENOMIC DNA]</scope>
    <source>
        <strain evidence="2 4">2789STDY5834841</strain>
    </source>
</reference>
<dbReference type="RefSeq" id="WP_004846511.1">
    <property type="nucleotide sequence ID" value="NZ_AP028249.1"/>
</dbReference>
<dbReference type="EMBL" id="RCYR01000022">
    <property type="protein sequence ID" value="RYS78775.1"/>
    <property type="molecule type" value="Genomic_DNA"/>
</dbReference>
<evidence type="ECO:0000313" key="3">
    <source>
        <dbReference type="EMBL" id="RYS78775.1"/>
    </source>
</evidence>
<dbReference type="Proteomes" id="UP000095787">
    <property type="component" value="Unassembled WGS sequence"/>
</dbReference>